<protein>
    <submittedName>
        <fullName evidence="1">Uncharacterized protein</fullName>
    </submittedName>
</protein>
<dbReference type="AlphaFoldDB" id="A0A7I8D927"/>
<reference evidence="1 2" key="1">
    <citation type="submission" date="2020-08" db="EMBL/GenBank/DDBJ databases">
        <title>Complete Genome Sequence of Effusibacillus dendaii Strain skT53, Isolated from Farmland soil.</title>
        <authorList>
            <person name="Konishi T."/>
            <person name="Kawasaki H."/>
        </authorList>
    </citation>
    <scope>NUCLEOTIDE SEQUENCE [LARGE SCALE GENOMIC DNA]</scope>
    <source>
        <strain evidence="2">skT53</strain>
    </source>
</reference>
<dbReference type="Proteomes" id="UP000593802">
    <property type="component" value="Chromosome"/>
</dbReference>
<name>A0A7I8D927_9BACL</name>
<dbReference type="KEGG" id="eff:skT53_16090"/>
<gene>
    <name evidence="1" type="ORF">skT53_16090</name>
</gene>
<evidence type="ECO:0000313" key="2">
    <source>
        <dbReference type="Proteomes" id="UP000593802"/>
    </source>
</evidence>
<dbReference type="EMBL" id="AP023366">
    <property type="protein sequence ID" value="BCJ86624.1"/>
    <property type="molecule type" value="Genomic_DNA"/>
</dbReference>
<evidence type="ECO:0000313" key="1">
    <source>
        <dbReference type="EMBL" id="BCJ86624.1"/>
    </source>
</evidence>
<organism evidence="1 2">
    <name type="scientific">Effusibacillus dendaii</name>
    <dbReference type="NCBI Taxonomy" id="2743772"/>
    <lineage>
        <taxon>Bacteria</taxon>
        <taxon>Bacillati</taxon>
        <taxon>Bacillota</taxon>
        <taxon>Bacilli</taxon>
        <taxon>Bacillales</taxon>
        <taxon>Alicyclobacillaceae</taxon>
        <taxon>Effusibacillus</taxon>
    </lineage>
</organism>
<keyword evidence="2" id="KW-1185">Reference proteome</keyword>
<accession>A0A7I8D927</accession>
<dbReference type="RefSeq" id="WP_200760610.1">
    <property type="nucleotide sequence ID" value="NZ_AP023366.1"/>
</dbReference>
<proteinExistence type="predicted"/>
<sequence>MNRFIPVKSLAGELKRTEIRRGIGYRLTTREFILQRDDQTYHILFEDILGLIERKAEDGRPDEKGTHKIITNRIRVYNRSGVFEKGATTFYASLSDNFCKLFVYYLERSHRPASGI</sequence>